<gene>
    <name evidence="1" type="ORF">B0H16DRAFT_1885888</name>
</gene>
<sequence>MASGSWITQLVPVFPLELEREMAASSPVRRNILSLMLVAWRVKEWVEPHLYRVVSNGGHYSYFPVTPPDLWLAIDNTLKPAAFWSTSVKSLFLDHTPEKERTLDSVLTVCNGITRLFSHFPLHNHLDQLGSLRGLQRVSIGLVELFSPGAIDFSHPIFRNISHLELLDMPTPADAPELCIGLAVLPKLTHLAFNSPRLLHAMAPLMTQFTRLRCIVLLLPEPVRPKQVDISPGLSGDGRFVLIGQTNYSDDWMRGASGGEDYWDIAEAFIKARKTGTVDRSRFSICDADISWRSEL</sequence>
<protein>
    <submittedName>
        <fullName evidence="1">Uncharacterized protein</fullName>
    </submittedName>
</protein>
<dbReference type="Proteomes" id="UP001215598">
    <property type="component" value="Unassembled WGS sequence"/>
</dbReference>
<organism evidence="1 2">
    <name type="scientific">Mycena metata</name>
    <dbReference type="NCBI Taxonomy" id="1033252"/>
    <lineage>
        <taxon>Eukaryota</taxon>
        <taxon>Fungi</taxon>
        <taxon>Dikarya</taxon>
        <taxon>Basidiomycota</taxon>
        <taxon>Agaricomycotina</taxon>
        <taxon>Agaricomycetes</taxon>
        <taxon>Agaricomycetidae</taxon>
        <taxon>Agaricales</taxon>
        <taxon>Marasmiineae</taxon>
        <taxon>Mycenaceae</taxon>
        <taxon>Mycena</taxon>
    </lineage>
</organism>
<evidence type="ECO:0000313" key="2">
    <source>
        <dbReference type="Proteomes" id="UP001215598"/>
    </source>
</evidence>
<reference evidence="1" key="1">
    <citation type="submission" date="2023-03" db="EMBL/GenBank/DDBJ databases">
        <title>Massive genome expansion in bonnet fungi (Mycena s.s.) driven by repeated elements and novel gene families across ecological guilds.</title>
        <authorList>
            <consortium name="Lawrence Berkeley National Laboratory"/>
            <person name="Harder C.B."/>
            <person name="Miyauchi S."/>
            <person name="Viragh M."/>
            <person name="Kuo A."/>
            <person name="Thoen E."/>
            <person name="Andreopoulos B."/>
            <person name="Lu D."/>
            <person name="Skrede I."/>
            <person name="Drula E."/>
            <person name="Henrissat B."/>
            <person name="Morin E."/>
            <person name="Kohler A."/>
            <person name="Barry K."/>
            <person name="LaButti K."/>
            <person name="Morin E."/>
            <person name="Salamov A."/>
            <person name="Lipzen A."/>
            <person name="Mereny Z."/>
            <person name="Hegedus B."/>
            <person name="Baldrian P."/>
            <person name="Stursova M."/>
            <person name="Weitz H."/>
            <person name="Taylor A."/>
            <person name="Grigoriev I.V."/>
            <person name="Nagy L.G."/>
            <person name="Martin F."/>
            <person name="Kauserud H."/>
        </authorList>
    </citation>
    <scope>NUCLEOTIDE SEQUENCE</scope>
    <source>
        <strain evidence="1">CBHHK182m</strain>
    </source>
</reference>
<name>A0AAD7NDQ0_9AGAR</name>
<keyword evidence="2" id="KW-1185">Reference proteome</keyword>
<comment type="caution">
    <text evidence="1">The sequence shown here is derived from an EMBL/GenBank/DDBJ whole genome shotgun (WGS) entry which is preliminary data.</text>
</comment>
<dbReference type="EMBL" id="JARKIB010000046">
    <property type="protein sequence ID" value="KAJ7756605.1"/>
    <property type="molecule type" value="Genomic_DNA"/>
</dbReference>
<accession>A0AAD7NDQ0</accession>
<dbReference type="AlphaFoldDB" id="A0AAD7NDQ0"/>
<dbReference type="SUPFAM" id="SSF52047">
    <property type="entry name" value="RNI-like"/>
    <property type="match status" value="1"/>
</dbReference>
<evidence type="ECO:0000313" key="1">
    <source>
        <dbReference type="EMBL" id="KAJ7756605.1"/>
    </source>
</evidence>
<proteinExistence type="predicted"/>